<evidence type="ECO:0000313" key="3">
    <source>
        <dbReference type="EMBL" id="ORX36584.1"/>
    </source>
</evidence>
<protein>
    <submittedName>
        <fullName evidence="3">Uncharacterized protein</fullName>
    </submittedName>
</protein>
<name>A0A1Y1UGE7_9TREE</name>
<dbReference type="Proteomes" id="UP000193218">
    <property type="component" value="Unassembled WGS sequence"/>
</dbReference>
<accession>A0A1Y1UGE7</accession>
<keyword evidence="2" id="KW-0472">Membrane</keyword>
<dbReference type="AlphaFoldDB" id="A0A1Y1UGE7"/>
<gene>
    <name evidence="3" type="ORF">BD324DRAFT_651074</name>
</gene>
<sequence>MDYVDDAKESAKTCGNNMTLEACVSVIGGVIGFILIATLIWYYFCKYRPRKRAERRDTTEADAEEKQRKRDEALKSKGAELAMAHHQSRILASITGLENKRASELAV</sequence>
<dbReference type="InParanoid" id="A0A1Y1UGE7"/>
<dbReference type="RefSeq" id="XP_021870653.1">
    <property type="nucleotide sequence ID" value="XM_022018261.1"/>
</dbReference>
<evidence type="ECO:0000256" key="1">
    <source>
        <dbReference type="SAM" id="MobiDB-lite"/>
    </source>
</evidence>
<evidence type="ECO:0000313" key="4">
    <source>
        <dbReference type="Proteomes" id="UP000193218"/>
    </source>
</evidence>
<dbReference type="EMBL" id="NBSH01000007">
    <property type="protein sequence ID" value="ORX36584.1"/>
    <property type="molecule type" value="Genomic_DNA"/>
</dbReference>
<keyword evidence="2" id="KW-0812">Transmembrane</keyword>
<keyword evidence="4" id="KW-1185">Reference proteome</keyword>
<feature type="region of interest" description="Disordered" evidence="1">
    <location>
        <begin position="51"/>
        <end position="77"/>
    </location>
</feature>
<dbReference type="GeneID" id="33560070"/>
<reference evidence="3 4" key="1">
    <citation type="submission" date="2017-03" db="EMBL/GenBank/DDBJ databases">
        <title>Widespread Adenine N6-methylation of Active Genes in Fungi.</title>
        <authorList>
            <consortium name="DOE Joint Genome Institute"/>
            <person name="Mondo S.J."/>
            <person name="Dannebaum R.O."/>
            <person name="Kuo R.C."/>
            <person name="Louie K.B."/>
            <person name="Bewick A.J."/>
            <person name="Labutti K."/>
            <person name="Haridas S."/>
            <person name="Kuo A."/>
            <person name="Salamov A."/>
            <person name="Ahrendt S.R."/>
            <person name="Lau R."/>
            <person name="Bowen B.P."/>
            <person name="Lipzen A."/>
            <person name="Sullivan W."/>
            <person name="Andreopoulos W.B."/>
            <person name="Clum A."/>
            <person name="Lindquist E."/>
            <person name="Daum C."/>
            <person name="Northen T.R."/>
            <person name="Ramamoorthy G."/>
            <person name="Schmitz R.J."/>
            <person name="Gryganskyi A."/>
            <person name="Culley D."/>
            <person name="Magnuson J."/>
            <person name="James T.Y."/>
            <person name="O'Malley M.A."/>
            <person name="Stajich J.E."/>
            <person name="Spatafora J.W."/>
            <person name="Visel A."/>
            <person name="Grigoriev I.V."/>
        </authorList>
    </citation>
    <scope>NUCLEOTIDE SEQUENCE [LARGE SCALE GENOMIC DNA]</scope>
    <source>
        <strain evidence="3 4">NRRL Y-17943</strain>
    </source>
</reference>
<feature type="compositionally biased region" description="Basic and acidic residues" evidence="1">
    <location>
        <begin position="54"/>
        <end position="77"/>
    </location>
</feature>
<proteinExistence type="predicted"/>
<comment type="caution">
    <text evidence="3">The sequence shown here is derived from an EMBL/GenBank/DDBJ whole genome shotgun (WGS) entry which is preliminary data.</text>
</comment>
<evidence type="ECO:0000256" key="2">
    <source>
        <dbReference type="SAM" id="Phobius"/>
    </source>
</evidence>
<feature type="transmembrane region" description="Helical" evidence="2">
    <location>
        <begin position="26"/>
        <end position="45"/>
    </location>
</feature>
<keyword evidence="2" id="KW-1133">Transmembrane helix</keyword>
<organism evidence="3 4">
    <name type="scientific">Kockovaella imperatae</name>
    <dbReference type="NCBI Taxonomy" id="4999"/>
    <lineage>
        <taxon>Eukaryota</taxon>
        <taxon>Fungi</taxon>
        <taxon>Dikarya</taxon>
        <taxon>Basidiomycota</taxon>
        <taxon>Agaricomycotina</taxon>
        <taxon>Tremellomycetes</taxon>
        <taxon>Tremellales</taxon>
        <taxon>Cuniculitremaceae</taxon>
        <taxon>Kockovaella</taxon>
    </lineage>
</organism>